<dbReference type="AlphaFoldDB" id="A0A8S9MEP7"/>
<reference evidence="2" key="1">
    <citation type="submission" date="2019-12" db="EMBL/GenBank/DDBJ databases">
        <title>Genome sequencing and annotation of Brassica cretica.</title>
        <authorList>
            <person name="Studholme D.J."/>
            <person name="Sarris P.F."/>
        </authorList>
    </citation>
    <scope>NUCLEOTIDE SEQUENCE</scope>
    <source>
        <strain evidence="2">PFS-001/15</strain>
        <tissue evidence="2">Leaf</tissue>
    </source>
</reference>
<name>A0A8S9MEP7_BRACR</name>
<feature type="region of interest" description="Disordered" evidence="1">
    <location>
        <begin position="1"/>
        <end position="33"/>
    </location>
</feature>
<evidence type="ECO:0000313" key="2">
    <source>
        <dbReference type="EMBL" id="KAF2617472.1"/>
    </source>
</evidence>
<feature type="compositionally biased region" description="Basic and acidic residues" evidence="1">
    <location>
        <begin position="15"/>
        <end position="33"/>
    </location>
</feature>
<organism evidence="2 3">
    <name type="scientific">Brassica cretica</name>
    <name type="common">Mustard</name>
    <dbReference type="NCBI Taxonomy" id="69181"/>
    <lineage>
        <taxon>Eukaryota</taxon>
        <taxon>Viridiplantae</taxon>
        <taxon>Streptophyta</taxon>
        <taxon>Embryophyta</taxon>
        <taxon>Tracheophyta</taxon>
        <taxon>Spermatophyta</taxon>
        <taxon>Magnoliopsida</taxon>
        <taxon>eudicotyledons</taxon>
        <taxon>Gunneridae</taxon>
        <taxon>Pentapetalae</taxon>
        <taxon>rosids</taxon>
        <taxon>malvids</taxon>
        <taxon>Brassicales</taxon>
        <taxon>Brassicaceae</taxon>
        <taxon>Brassiceae</taxon>
        <taxon>Brassica</taxon>
    </lineage>
</organism>
<dbReference type="Proteomes" id="UP000712281">
    <property type="component" value="Unassembled WGS sequence"/>
</dbReference>
<proteinExistence type="predicted"/>
<evidence type="ECO:0000313" key="3">
    <source>
        <dbReference type="Proteomes" id="UP000712281"/>
    </source>
</evidence>
<gene>
    <name evidence="2" type="ORF">F2Q68_00041434</name>
</gene>
<evidence type="ECO:0000256" key="1">
    <source>
        <dbReference type="SAM" id="MobiDB-lite"/>
    </source>
</evidence>
<sequence>MESESSRRGHRRSRRLMESESLRRHERKKEDALVKREREMGEIMTRVHKIPSLVCLS</sequence>
<dbReference type="EMBL" id="QGKW02000007">
    <property type="protein sequence ID" value="KAF2617472.1"/>
    <property type="molecule type" value="Genomic_DNA"/>
</dbReference>
<accession>A0A8S9MEP7</accession>
<comment type="caution">
    <text evidence="2">The sequence shown here is derived from an EMBL/GenBank/DDBJ whole genome shotgun (WGS) entry which is preliminary data.</text>
</comment>
<protein>
    <submittedName>
        <fullName evidence="2">Uncharacterized protein</fullName>
    </submittedName>
</protein>